<name>A0A7V8NMV1_9BACT</name>
<dbReference type="PANTHER" id="PTHR43201">
    <property type="entry name" value="ACYL-COA SYNTHETASE"/>
    <property type="match status" value="1"/>
</dbReference>
<dbReference type="AlphaFoldDB" id="A0A7V8NMV1"/>
<dbReference type="SUPFAM" id="SSF56801">
    <property type="entry name" value="Acetyl-CoA synthetase-like"/>
    <property type="match status" value="1"/>
</dbReference>
<reference evidence="4" key="1">
    <citation type="submission" date="2020-06" db="EMBL/GenBank/DDBJ databases">
        <title>Legume-microbial interactions unlock mineral nutrients during tropical forest succession.</title>
        <authorList>
            <person name="Epihov D.Z."/>
        </authorList>
    </citation>
    <scope>NUCLEOTIDE SEQUENCE [LARGE SCALE GENOMIC DNA]</scope>
    <source>
        <strain evidence="4">Pan2503</strain>
    </source>
</reference>
<dbReference type="Proteomes" id="UP000567293">
    <property type="component" value="Unassembled WGS sequence"/>
</dbReference>
<organism evidence="4 5">
    <name type="scientific">Candidatus Acidiferrum panamense</name>
    <dbReference type="NCBI Taxonomy" id="2741543"/>
    <lineage>
        <taxon>Bacteria</taxon>
        <taxon>Pseudomonadati</taxon>
        <taxon>Acidobacteriota</taxon>
        <taxon>Terriglobia</taxon>
        <taxon>Candidatus Acidiferrales</taxon>
        <taxon>Candidatus Acidiferrum</taxon>
    </lineage>
</organism>
<evidence type="ECO:0000313" key="5">
    <source>
        <dbReference type="Proteomes" id="UP000567293"/>
    </source>
</evidence>
<dbReference type="GO" id="GO:0031956">
    <property type="term" value="F:medium-chain fatty acid-CoA ligase activity"/>
    <property type="evidence" value="ECO:0007669"/>
    <property type="project" value="TreeGrafter"/>
</dbReference>
<dbReference type="Pfam" id="PF00501">
    <property type="entry name" value="AMP-binding"/>
    <property type="match status" value="1"/>
</dbReference>
<dbReference type="InterPro" id="IPR000873">
    <property type="entry name" value="AMP-dep_synth/lig_dom"/>
</dbReference>
<sequence>IGDWLERWAQKAPDRTFLVEQTNRGERIISYGEAHEQALALAEGLLSYELSPDRPLAILATNSIDHALVMLAALYIGIPIAPIAPAYALQSTDYKKLSHSFRLLTPGLLVVEDGALYRHAVEQSLEPDIPTIALRNASPKMRTVRALRGDGSRRDAVRAAAVRVGRETIAKYLFTSGSTGMPKAVINTHGMICSNSQMKRQVAPFLADEPPIMVDWAPWNHTAGGNSNLSIILHNGGTLYIDRGKPTPALFGLSLELLKRVSPTLYFNVPRGYELLIPRLAADRALREHFFRRLKFLWYAAASMQPATWFALERMAVETVGHRVLTVAGLGMTETSPIALFGNVHASGPGVVGIPVPGVALKLIPHENSFEIRYRGPNVTSGYWRDPAATMSAFDGEGFLRSGDLVSFVDLERPKAGLRFDGRIYEDFKLSSGTKVSAGKLRLDALDALRPLAEEVVVVGADRKDVRILVFPDWEVCASTVGLNHTVKPAELAADKALRAIFEERLARLAPAGAGSSSRIVAALLVEVPPSSAAGELTEKGTVNSRALQRNRRELLDILFGDSDERVLRIDSRNLGS</sequence>
<dbReference type="Gene3D" id="3.40.50.12780">
    <property type="entry name" value="N-terminal domain of ligase-like"/>
    <property type="match status" value="1"/>
</dbReference>
<keyword evidence="5" id="KW-1185">Reference proteome</keyword>
<evidence type="ECO:0000259" key="3">
    <source>
        <dbReference type="Pfam" id="PF00501"/>
    </source>
</evidence>
<dbReference type="PANTHER" id="PTHR43201:SF5">
    <property type="entry name" value="MEDIUM-CHAIN ACYL-COA LIGASE ACSF2, MITOCHONDRIAL"/>
    <property type="match status" value="1"/>
</dbReference>
<dbReference type="PROSITE" id="PS00455">
    <property type="entry name" value="AMP_BINDING"/>
    <property type="match status" value="1"/>
</dbReference>
<dbReference type="GO" id="GO:0006631">
    <property type="term" value="P:fatty acid metabolic process"/>
    <property type="evidence" value="ECO:0007669"/>
    <property type="project" value="TreeGrafter"/>
</dbReference>
<dbReference type="InterPro" id="IPR042099">
    <property type="entry name" value="ANL_N_sf"/>
</dbReference>
<protein>
    <submittedName>
        <fullName evidence="4">Feruloyl-CoA synthase</fullName>
    </submittedName>
</protein>
<evidence type="ECO:0000256" key="2">
    <source>
        <dbReference type="ARBA" id="ARBA00022598"/>
    </source>
</evidence>
<dbReference type="InterPro" id="IPR020845">
    <property type="entry name" value="AMP-binding_CS"/>
</dbReference>
<feature type="non-terminal residue" evidence="4">
    <location>
        <position position="1"/>
    </location>
</feature>
<comment type="caution">
    <text evidence="4">The sequence shown here is derived from an EMBL/GenBank/DDBJ whole genome shotgun (WGS) entry which is preliminary data.</text>
</comment>
<feature type="domain" description="AMP-dependent synthetase/ligase" evidence="3">
    <location>
        <begin position="5"/>
        <end position="384"/>
    </location>
</feature>
<comment type="similarity">
    <text evidence="1">Belongs to the ATP-dependent AMP-binding enzyme family.</text>
</comment>
<keyword evidence="2" id="KW-0436">Ligase</keyword>
<gene>
    <name evidence="4" type="ORF">HRJ53_03515</name>
</gene>
<dbReference type="EMBL" id="JACDQQ010000342">
    <property type="protein sequence ID" value="MBA0084042.1"/>
    <property type="molecule type" value="Genomic_DNA"/>
</dbReference>
<evidence type="ECO:0000256" key="1">
    <source>
        <dbReference type="ARBA" id="ARBA00006432"/>
    </source>
</evidence>
<evidence type="ECO:0000313" key="4">
    <source>
        <dbReference type="EMBL" id="MBA0084042.1"/>
    </source>
</evidence>
<accession>A0A7V8NMV1</accession>
<proteinExistence type="inferred from homology"/>